<keyword evidence="2" id="KW-1185">Reference proteome</keyword>
<dbReference type="AlphaFoldDB" id="A0A2T0JA09"/>
<evidence type="ECO:0000313" key="2">
    <source>
        <dbReference type="Proteomes" id="UP000239415"/>
    </source>
</evidence>
<accession>A0A2T0JA09</accession>
<evidence type="ECO:0000313" key="1">
    <source>
        <dbReference type="EMBL" id="PRX04370.1"/>
    </source>
</evidence>
<gene>
    <name evidence="1" type="ORF">CLV67_1484</name>
</gene>
<proteinExistence type="predicted"/>
<reference evidence="1 2" key="1">
    <citation type="submission" date="2018-03" db="EMBL/GenBank/DDBJ databases">
        <title>Genomic Encyclopedia of Archaeal and Bacterial Type Strains, Phase II (KMG-II): from individual species to whole genera.</title>
        <authorList>
            <person name="Goeker M."/>
        </authorList>
    </citation>
    <scope>NUCLEOTIDE SEQUENCE [LARGE SCALE GENOMIC DNA]</scope>
    <source>
        <strain evidence="1 2">DSM 43146</strain>
    </source>
</reference>
<dbReference type="OrthoDB" id="9803914at2"/>
<organism evidence="1 2">
    <name type="scientific">Actinoplanes italicus</name>
    <dbReference type="NCBI Taxonomy" id="113567"/>
    <lineage>
        <taxon>Bacteria</taxon>
        <taxon>Bacillati</taxon>
        <taxon>Actinomycetota</taxon>
        <taxon>Actinomycetes</taxon>
        <taxon>Micromonosporales</taxon>
        <taxon>Micromonosporaceae</taxon>
        <taxon>Actinoplanes</taxon>
    </lineage>
</organism>
<comment type="caution">
    <text evidence="1">The sequence shown here is derived from an EMBL/GenBank/DDBJ whole genome shotgun (WGS) entry which is preliminary data.</text>
</comment>
<dbReference type="EMBL" id="PVMZ01000048">
    <property type="protein sequence ID" value="PRX04370.1"/>
    <property type="molecule type" value="Genomic_DNA"/>
</dbReference>
<dbReference type="RefSeq" id="WP_106331154.1">
    <property type="nucleotide sequence ID" value="NZ_BOMO01000194.1"/>
</dbReference>
<name>A0A2T0JA09_9ACTN</name>
<sequence>MNAVSAGMATLLQHLYAATLQVERVYVDRWLEHDLTLPGIRPDDVTVRGGWPWWEEQSRSLRFHCMSVTLPHPYDESPNGPSEIYVYLDLEAHGTGFTVTAGIEAYLEVPVHKLPAGPHPLLRMIEEETTVEGTVAAIARCQNALIGFDDLFDHIGFPRR</sequence>
<protein>
    <submittedName>
        <fullName evidence="1">Uncharacterized protein</fullName>
    </submittedName>
</protein>
<dbReference type="Proteomes" id="UP000239415">
    <property type="component" value="Unassembled WGS sequence"/>
</dbReference>